<dbReference type="EMBL" id="CM041531">
    <property type="protein sequence ID" value="KAI3376962.1"/>
    <property type="molecule type" value="Genomic_DNA"/>
</dbReference>
<dbReference type="Proteomes" id="UP000831701">
    <property type="component" value="Chromosome 1"/>
</dbReference>
<evidence type="ECO:0000313" key="1">
    <source>
        <dbReference type="EMBL" id="KAI3376962.1"/>
    </source>
</evidence>
<gene>
    <name evidence="1" type="ORF">L3Q82_000198</name>
</gene>
<keyword evidence="2" id="KW-1185">Reference proteome</keyword>
<sequence length="143" mass="15811">MAALSAARLRTAQPPGTTLTICIMMLADKWPYRQGKRPFNSAHLVWLGSSGLTAPARQSSLMTLAVVGLITDGYRVGREYRGLIQNFVDWCLRNNLQINTGKTKELVVDFRRRSHSPLPAPVNILGMDIDVVKSYEVPGCSPK</sequence>
<accession>A0ACB8X9G5</accession>
<evidence type="ECO:0000313" key="2">
    <source>
        <dbReference type="Proteomes" id="UP000831701"/>
    </source>
</evidence>
<proteinExistence type="predicted"/>
<organism evidence="1 2">
    <name type="scientific">Scortum barcoo</name>
    <name type="common">barcoo grunter</name>
    <dbReference type="NCBI Taxonomy" id="214431"/>
    <lineage>
        <taxon>Eukaryota</taxon>
        <taxon>Metazoa</taxon>
        <taxon>Chordata</taxon>
        <taxon>Craniata</taxon>
        <taxon>Vertebrata</taxon>
        <taxon>Euteleostomi</taxon>
        <taxon>Actinopterygii</taxon>
        <taxon>Neopterygii</taxon>
        <taxon>Teleostei</taxon>
        <taxon>Neoteleostei</taxon>
        <taxon>Acanthomorphata</taxon>
        <taxon>Eupercaria</taxon>
        <taxon>Centrarchiformes</taxon>
        <taxon>Terapontoidei</taxon>
        <taxon>Terapontidae</taxon>
        <taxon>Scortum</taxon>
    </lineage>
</organism>
<protein>
    <submittedName>
        <fullName evidence="1">Uncharacterized protein</fullName>
    </submittedName>
</protein>
<name>A0ACB8X9G5_9TELE</name>
<reference evidence="1" key="1">
    <citation type="submission" date="2022-04" db="EMBL/GenBank/DDBJ databases">
        <title>Jade perch genome.</title>
        <authorList>
            <person name="Chao B."/>
        </authorList>
    </citation>
    <scope>NUCLEOTIDE SEQUENCE</scope>
    <source>
        <strain evidence="1">CB-2022</strain>
    </source>
</reference>
<comment type="caution">
    <text evidence="1">The sequence shown here is derived from an EMBL/GenBank/DDBJ whole genome shotgun (WGS) entry which is preliminary data.</text>
</comment>